<reference evidence="1 2" key="1">
    <citation type="submission" date="2019-01" db="EMBL/GenBank/DDBJ databases">
        <title>Sequencing of cultivated peanut Arachis hypogaea provides insights into genome evolution and oil improvement.</title>
        <authorList>
            <person name="Chen X."/>
        </authorList>
    </citation>
    <scope>NUCLEOTIDE SEQUENCE [LARGE SCALE GENOMIC DNA]</scope>
    <source>
        <strain evidence="2">cv. Fuhuasheng</strain>
        <tissue evidence="1">Leaves</tissue>
    </source>
</reference>
<dbReference type="AlphaFoldDB" id="A0A444XMP8"/>
<proteinExistence type="predicted"/>
<comment type="caution">
    <text evidence="1">The sequence shown here is derived from an EMBL/GenBank/DDBJ whole genome shotgun (WGS) entry which is preliminary data.</text>
</comment>
<dbReference type="EMBL" id="SDMP01000019">
    <property type="protein sequence ID" value="RYQ90953.1"/>
    <property type="molecule type" value="Genomic_DNA"/>
</dbReference>
<keyword evidence="2" id="KW-1185">Reference proteome</keyword>
<sequence length="100" mass="11361">MLEQGISTKGKRMPGVKATTINEFLKENGIDVEIEGPSTELSEDGEESMALDKDYYQHVMEDIDDEEGEPKKKKTRGKTTCKEIYARTIEQREEVTFDIG</sequence>
<evidence type="ECO:0000313" key="1">
    <source>
        <dbReference type="EMBL" id="RYQ90953.1"/>
    </source>
</evidence>
<protein>
    <submittedName>
        <fullName evidence="1">Uncharacterized protein</fullName>
    </submittedName>
</protein>
<gene>
    <name evidence="1" type="ORF">Ahy_B09g096866</name>
</gene>
<name>A0A444XMP8_ARAHY</name>
<organism evidence="1 2">
    <name type="scientific">Arachis hypogaea</name>
    <name type="common">Peanut</name>
    <dbReference type="NCBI Taxonomy" id="3818"/>
    <lineage>
        <taxon>Eukaryota</taxon>
        <taxon>Viridiplantae</taxon>
        <taxon>Streptophyta</taxon>
        <taxon>Embryophyta</taxon>
        <taxon>Tracheophyta</taxon>
        <taxon>Spermatophyta</taxon>
        <taxon>Magnoliopsida</taxon>
        <taxon>eudicotyledons</taxon>
        <taxon>Gunneridae</taxon>
        <taxon>Pentapetalae</taxon>
        <taxon>rosids</taxon>
        <taxon>fabids</taxon>
        <taxon>Fabales</taxon>
        <taxon>Fabaceae</taxon>
        <taxon>Papilionoideae</taxon>
        <taxon>50 kb inversion clade</taxon>
        <taxon>dalbergioids sensu lato</taxon>
        <taxon>Dalbergieae</taxon>
        <taxon>Pterocarpus clade</taxon>
        <taxon>Arachis</taxon>
    </lineage>
</organism>
<evidence type="ECO:0000313" key="2">
    <source>
        <dbReference type="Proteomes" id="UP000289738"/>
    </source>
</evidence>
<accession>A0A444XMP8</accession>
<dbReference type="Proteomes" id="UP000289738">
    <property type="component" value="Chromosome B09"/>
</dbReference>